<organism evidence="1 2">
    <name type="scientific">Candidatus Zambryskibacteria bacterium RIFCSPLOWO2_01_FULL_39_39</name>
    <dbReference type="NCBI Taxonomy" id="1802758"/>
    <lineage>
        <taxon>Bacteria</taxon>
        <taxon>Candidatus Zambryskiibacteriota</taxon>
    </lineage>
</organism>
<dbReference type="EMBL" id="MHWB01000010">
    <property type="protein sequence ID" value="OHB01757.1"/>
    <property type="molecule type" value="Genomic_DNA"/>
</dbReference>
<comment type="caution">
    <text evidence="1">The sequence shown here is derived from an EMBL/GenBank/DDBJ whole genome shotgun (WGS) entry which is preliminary data.</text>
</comment>
<protein>
    <submittedName>
        <fullName evidence="1">Uncharacterized protein</fullName>
    </submittedName>
</protein>
<sequence>MEQLLFIKKESSSEVLEQILDSIMTAEEYSKIEHATPYIFELKTGDKELYYFGSSHTSDPNNPLFAEIEAAFNKVNPDIVFVEGMNVRVDKNKFNESIKSATREEAIDRMGESGFTLKLGIDKGIDWSSPEPTDEDLYNNLLAKGFSKDQIFAWDVFLILPQYHRQMNKRGFKQYVQPFLDRFKQATHWEGFDYSYERVIQLGEQIFGEAVDVENDPNALDRIDPIPWDEKKEKQTILNRIGEASSLLRDRKIVSEILNAFKTHKRVFVVYGSSHAAMQEPALKKAFELVFEDGN</sequence>
<evidence type="ECO:0000313" key="2">
    <source>
        <dbReference type="Proteomes" id="UP000177707"/>
    </source>
</evidence>
<evidence type="ECO:0000313" key="1">
    <source>
        <dbReference type="EMBL" id="OHB01757.1"/>
    </source>
</evidence>
<dbReference type="AlphaFoldDB" id="A0A1G2TWT4"/>
<reference evidence="1 2" key="1">
    <citation type="journal article" date="2016" name="Nat. Commun.">
        <title>Thousands of microbial genomes shed light on interconnected biogeochemical processes in an aquifer system.</title>
        <authorList>
            <person name="Anantharaman K."/>
            <person name="Brown C.T."/>
            <person name="Hug L.A."/>
            <person name="Sharon I."/>
            <person name="Castelle C.J."/>
            <person name="Probst A.J."/>
            <person name="Thomas B.C."/>
            <person name="Singh A."/>
            <person name="Wilkins M.J."/>
            <person name="Karaoz U."/>
            <person name="Brodie E.L."/>
            <person name="Williams K.H."/>
            <person name="Hubbard S.S."/>
            <person name="Banfield J.F."/>
        </authorList>
    </citation>
    <scope>NUCLEOTIDE SEQUENCE [LARGE SCALE GENOMIC DNA]</scope>
</reference>
<proteinExistence type="predicted"/>
<name>A0A1G2TWT4_9BACT</name>
<gene>
    <name evidence="1" type="ORF">A3A96_04335</name>
</gene>
<dbReference type="STRING" id="1802758.A3A96_04335"/>
<accession>A0A1G2TWT4</accession>
<dbReference type="Proteomes" id="UP000177707">
    <property type="component" value="Unassembled WGS sequence"/>
</dbReference>